<dbReference type="GO" id="GO:0016810">
    <property type="term" value="F:hydrolase activity, acting on carbon-nitrogen (but not peptide) bonds"/>
    <property type="evidence" value="ECO:0007669"/>
    <property type="project" value="InterPro"/>
</dbReference>
<accession>A0A1H0PHB3</accession>
<dbReference type="PANTHER" id="PTHR34216">
    <property type="match status" value="1"/>
</dbReference>
<dbReference type="InterPro" id="IPR051398">
    <property type="entry name" value="Polysacch_Deacetylase"/>
</dbReference>
<evidence type="ECO:0000313" key="4">
    <source>
        <dbReference type="EMBL" id="SDP04393.1"/>
    </source>
</evidence>
<dbReference type="PANTHER" id="PTHR34216:SF3">
    <property type="entry name" value="POLY-BETA-1,6-N-ACETYL-D-GLUCOSAMINE N-DEACETYLASE"/>
    <property type="match status" value="1"/>
</dbReference>
<dbReference type="CDD" id="cd10918">
    <property type="entry name" value="CE4_NodB_like_5s_6s"/>
    <property type="match status" value="1"/>
</dbReference>
<dbReference type="SUPFAM" id="SSF88713">
    <property type="entry name" value="Glycoside hydrolase/deacetylase"/>
    <property type="match status" value="1"/>
</dbReference>
<dbReference type="EMBL" id="FNJQ01000005">
    <property type="protein sequence ID" value="SDP04393.1"/>
    <property type="molecule type" value="Genomic_DNA"/>
</dbReference>
<evidence type="ECO:0000256" key="2">
    <source>
        <dbReference type="ARBA" id="ARBA00022729"/>
    </source>
</evidence>
<dbReference type="GO" id="GO:0005975">
    <property type="term" value="P:carbohydrate metabolic process"/>
    <property type="evidence" value="ECO:0007669"/>
    <property type="project" value="InterPro"/>
</dbReference>
<dbReference type="InterPro" id="IPR002509">
    <property type="entry name" value="NODB_dom"/>
</dbReference>
<dbReference type="RefSeq" id="WP_074571552.1">
    <property type="nucleotide sequence ID" value="NZ_FNJQ01000005.1"/>
</dbReference>
<evidence type="ECO:0000259" key="3">
    <source>
        <dbReference type="PROSITE" id="PS51677"/>
    </source>
</evidence>
<proteinExistence type="predicted"/>
<dbReference type="Proteomes" id="UP000182412">
    <property type="component" value="Unassembled WGS sequence"/>
</dbReference>
<comment type="subcellular location">
    <subcellularLocation>
        <location evidence="1">Secreted</location>
    </subcellularLocation>
</comment>
<organism evidence="4 5">
    <name type="scientific">Selenomonas ruminantium</name>
    <dbReference type="NCBI Taxonomy" id="971"/>
    <lineage>
        <taxon>Bacteria</taxon>
        <taxon>Bacillati</taxon>
        <taxon>Bacillota</taxon>
        <taxon>Negativicutes</taxon>
        <taxon>Selenomonadales</taxon>
        <taxon>Selenomonadaceae</taxon>
        <taxon>Selenomonas</taxon>
    </lineage>
</organism>
<feature type="domain" description="NodB homology" evidence="3">
    <location>
        <begin position="90"/>
        <end position="265"/>
    </location>
</feature>
<dbReference type="OrthoDB" id="9778320at2"/>
<dbReference type="PROSITE" id="PS51677">
    <property type="entry name" value="NODB"/>
    <property type="match status" value="1"/>
</dbReference>
<dbReference type="Pfam" id="PF01522">
    <property type="entry name" value="Polysacc_deac_1"/>
    <property type="match status" value="1"/>
</dbReference>
<dbReference type="Gene3D" id="3.20.20.370">
    <property type="entry name" value="Glycoside hydrolase/deacetylase"/>
    <property type="match status" value="1"/>
</dbReference>
<reference evidence="4 5" key="1">
    <citation type="submission" date="2016-10" db="EMBL/GenBank/DDBJ databases">
        <authorList>
            <person name="de Groot N.N."/>
        </authorList>
    </citation>
    <scope>NUCLEOTIDE SEQUENCE [LARGE SCALE GENOMIC DNA]</scope>
    <source>
        <strain evidence="4 5">S137</strain>
    </source>
</reference>
<protein>
    <submittedName>
        <fullName evidence="4">Polysaccharide deacetylase</fullName>
    </submittedName>
</protein>
<dbReference type="InterPro" id="IPR011330">
    <property type="entry name" value="Glyco_hydro/deAcase_b/a-brl"/>
</dbReference>
<evidence type="ECO:0000256" key="1">
    <source>
        <dbReference type="ARBA" id="ARBA00004613"/>
    </source>
</evidence>
<sequence>MRYVRYGLGILAFALLVFISWLTLTPAPQGILVLEYHHICDEIGEDGAAYAVPVADFSQQLDYLQAEGYTTITMQDYMRAKKGKQELPAKPVILTFDDGYEDNYTTLLPLLEERGMKGTVYMITNSIGRKGYLSWNQLREMQERGIEIGSHTANHQPLTTLDREKQAEEMKLSKLLMEWNGLKTIFTFSYPNGAYDEEMPAMLKENEYLTAVTGDGGLNTFQTNPYLLQRINIPRPHLGMTEFKLRLFKAEALTKLGIRQHLLKE</sequence>
<dbReference type="GO" id="GO:0005576">
    <property type="term" value="C:extracellular region"/>
    <property type="evidence" value="ECO:0007669"/>
    <property type="project" value="UniProtKB-SubCell"/>
</dbReference>
<dbReference type="AlphaFoldDB" id="A0A1H0PHB3"/>
<name>A0A1H0PHB3_SELRU</name>
<keyword evidence="2" id="KW-0732">Signal</keyword>
<gene>
    <name evidence="4" type="ORF">SAMN05216366_10543</name>
</gene>
<evidence type="ECO:0000313" key="5">
    <source>
        <dbReference type="Proteomes" id="UP000182412"/>
    </source>
</evidence>